<proteinExistence type="predicted"/>
<name>A0ABW3VVT2_9ACTN</name>
<dbReference type="Proteomes" id="UP001597229">
    <property type="component" value="Unassembled WGS sequence"/>
</dbReference>
<organism evidence="1 2">
    <name type="scientific">Nocardioides ginsengisoli</name>
    <dbReference type="NCBI Taxonomy" id="363868"/>
    <lineage>
        <taxon>Bacteria</taxon>
        <taxon>Bacillati</taxon>
        <taxon>Actinomycetota</taxon>
        <taxon>Actinomycetes</taxon>
        <taxon>Propionibacteriales</taxon>
        <taxon>Nocardioidaceae</taxon>
        <taxon>Nocardioides</taxon>
    </lineage>
</organism>
<gene>
    <name evidence="1" type="ORF">ACFQ3F_02630</name>
</gene>
<accession>A0ABW3VVT2</accession>
<dbReference type="EMBL" id="JBHTLX010000005">
    <property type="protein sequence ID" value="MFD1246675.1"/>
    <property type="molecule type" value="Genomic_DNA"/>
</dbReference>
<dbReference type="SUPFAM" id="SSF56281">
    <property type="entry name" value="Metallo-hydrolase/oxidoreductase"/>
    <property type="match status" value="1"/>
</dbReference>
<protein>
    <recommendedName>
        <fullName evidence="3">MBL fold metallo-hydrolase</fullName>
    </recommendedName>
</protein>
<dbReference type="Gene3D" id="3.60.15.10">
    <property type="entry name" value="Ribonuclease Z/Hydroxyacylglutathione hydrolase-like"/>
    <property type="match status" value="1"/>
</dbReference>
<reference evidence="2" key="1">
    <citation type="journal article" date="2019" name="Int. J. Syst. Evol. Microbiol.">
        <title>The Global Catalogue of Microorganisms (GCM) 10K type strain sequencing project: providing services to taxonomists for standard genome sequencing and annotation.</title>
        <authorList>
            <consortium name="The Broad Institute Genomics Platform"/>
            <consortium name="The Broad Institute Genome Sequencing Center for Infectious Disease"/>
            <person name="Wu L."/>
            <person name="Ma J."/>
        </authorList>
    </citation>
    <scope>NUCLEOTIDE SEQUENCE [LARGE SCALE GENOMIC DNA]</scope>
    <source>
        <strain evidence="2">CCUG 52478</strain>
    </source>
</reference>
<dbReference type="InterPro" id="IPR036866">
    <property type="entry name" value="RibonucZ/Hydroxyglut_hydro"/>
</dbReference>
<comment type="caution">
    <text evidence="1">The sequence shown here is derived from an EMBL/GenBank/DDBJ whole genome shotgun (WGS) entry which is preliminary data.</text>
</comment>
<sequence>MRPQLLGDGPDPVARLGGLTTVGPDVSWCPPGVAGWQPVSAYLIRRGGSAVLVDTGVAMHADEIVAQLRALLAPGTRLSVVLTRTEMECCLNLPAIERELAVDRVWYTGGITVPVTHAEAHRVNVDAGAFLDVEAAPGLEIRLHSPLLRLLPVLWVGDLASRTLLTSDSFSHLLTDASGTPRPYDAATLRAFHDLKFGWIADAVAPEDIAAIGAHVRELVAEQDWAALGPTYGAPVVGRDAVRAQATDLATYLEGVGRRAA</sequence>
<evidence type="ECO:0000313" key="2">
    <source>
        <dbReference type="Proteomes" id="UP001597229"/>
    </source>
</evidence>
<keyword evidence="2" id="KW-1185">Reference proteome</keyword>
<dbReference type="RefSeq" id="WP_367918879.1">
    <property type="nucleotide sequence ID" value="NZ_BAABAC010000016.1"/>
</dbReference>
<evidence type="ECO:0008006" key="3">
    <source>
        <dbReference type="Google" id="ProtNLM"/>
    </source>
</evidence>
<evidence type="ECO:0000313" key="1">
    <source>
        <dbReference type="EMBL" id="MFD1246675.1"/>
    </source>
</evidence>